<evidence type="ECO:0000313" key="3">
    <source>
        <dbReference type="Proteomes" id="UP000257109"/>
    </source>
</evidence>
<protein>
    <submittedName>
        <fullName evidence="2">Uncharacterized protein</fullName>
    </submittedName>
</protein>
<organism evidence="2 3">
    <name type="scientific">Mucuna pruriens</name>
    <name type="common">Velvet bean</name>
    <name type="synonym">Dolichos pruriens</name>
    <dbReference type="NCBI Taxonomy" id="157652"/>
    <lineage>
        <taxon>Eukaryota</taxon>
        <taxon>Viridiplantae</taxon>
        <taxon>Streptophyta</taxon>
        <taxon>Embryophyta</taxon>
        <taxon>Tracheophyta</taxon>
        <taxon>Spermatophyta</taxon>
        <taxon>Magnoliopsida</taxon>
        <taxon>eudicotyledons</taxon>
        <taxon>Gunneridae</taxon>
        <taxon>Pentapetalae</taxon>
        <taxon>rosids</taxon>
        <taxon>fabids</taxon>
        <taxon>Fabales</taxon>
        <taxon>Fabaceae</taxon>
        <taxon>Papilionoideae</taxon>
        <taxon>50 kb inversion clade</taxon>
        <taxon>NPAAA clade</taxon>
        <taxon>indigoferoid/millettioid clade</taxon>
        <taxon>Phaseoleae</taxon>
        <taxon>Mucuna</taxon>
    </lineage>
</organism>
<proteinExistence type="predicted"/>
<dbReference type="EMBL" id="QJKJ01004169">
    <property type="protein sequence ID" value="RDX95287.1"/>
    <property type="molecule type" value="Genomic_DNA"/>
</dbReference>
<keyword evidence="3" id="KW-1185">Reference proteome</keyword>
<comment type="caution">
    <text evidence="2">The sequence shown here is derived from an EMBL/GenBank/DDBJ whole genome shotgun (WGS) entry which is preliminary data.</text>
</comment>
<accession>A0A371GXL9</accession>
<evidence type="ECO:0000313" key="2">
    <source>
        <dbReference type="EMBL" id="RDX95287.1"/>
    </source>
</evidence>
<gene>
    <name evidence="2" type="ORF">CR513_22215</name>
</gene>
<feature type="compositionally biased region" description="Basic and acidic residues" evidence="1">
    <location>
        <begin position="153"/>
        <end position="173"/>
    </location>
</feature>
<feature type="region of interest" description="Disordered" evidence="1">
    <location>
        <begin position="113"/>
        <end position="199"/>
    </location>
</feature>
<dbReference type="AlphaFoldDB" id="A0A371GXL9"/>
<name>A0A371GXL9_MUCPR</name>
<feature type="non-terminal residue" evidence="2">
    <location>
        <position position="1"/>
    </location>
</feature>
<dbReference type="Proteomes" id="UP000257109">
    <property type="component" value="Unassembled WGS sequence"/>
</dbReference>
<feature type="compositionally biased region" description="Basic and acidic residues" evidence="1">
    <location>
        <begin position="113"/>
        <end position="122"/>
    </location>
</feature>
<feature type="compositionally biased region" description="Acidic residues" evidence="1">
    <location>
        <begin position="128"/>
        <end position="152"/>
    </location>
</feature>
<sequence length="249" mass="28367">MTARRKIDVHARTLSMEFGDKLVQFNIFEAMKHPTKDHSLFSIDVMDELVEEYMQIGTGNADFSNFVKIPNVIDYFNSVEDLSNSINMSHIQDFLDSEDNIADLADVLKWPESDSRDKKEAETNSNIQEEDETDSTNLEEAETDSNIQEEVEIDLHNLEEAKTDSKSQLEVRSDSNNSKSMQAKAESISRQPSPHSDRVGQSILTSANQFSPPYSQPTKLKPLPDHLKYAYMDDHQHFPVIIANNLNQE</sequence>
<evidence type="ECO:0000256" key="1">
    <source>
        <dbReference type="SAM" id="MobiDB-lite"/>
    </source>
</evidence>
<reference evidence="2" key="1">
    <citation type="submission" date="2018-05" db="EMBL/GenBank/DDBJ databases">
        <title>Draft genome of Mucuna pruriens seed.</title>
        <authorList>
            <person name="Nnadi N.E."/>
            <person name="Vos R."/>
            <person name="Hasami M.H."/>
            <person name="Devisetty U.K."/>
            <person name="Aguiy J.C."/>
        </authorList>
    </citation>
    <scope>NUCLEOTIDE SEQUENCE [LARGE SCALE GENOMIC DNA]</scope>
    <source>
        <strain evidence="2">JCA_2017</strain>
    </source>
</reference>